<evidence type="ECO:0000313" key="5">
    <source>
        <dbReference type="Proteomes" id="UP001212152"/>
    </source>
</evidence>
<sequence>MVNVTSLVALAIATLAVSASAAPAPPRKCRTKAHVLPADMMTQPAPKPAPPAVPAPAPAPAAPSAPAPAPLPAPPSAPLPSAPLPSAPSAPGHFNGADCLATHNRLRLSEGQKALTYSAKLVAAAQNWANHLASISPADGGITLIHEGGPGENLYGGSGTLGNPSCADAINDWYAEKPTRGLHYTQIVWPTTTQVGCARATASHAGGATAIVVCRYDPPGNIF</sequence>
<dbReference type="PROSITE" id="PS01010">
    <property type="entry name" value="CRISP_2"/>
    <property type="match status" value="1"/>
</dbReference>
<feature type="domain" description="SCP" evidence="3">
    <location>
        <begin position="97"/>
        <end position="223"/>
    </location>
</feature>
<evidence type="ECO:0000256" key="2">
    <source>
        <dbReference type="SAM" id="SignalP"/>
    </source>
</evidence>
<dbReference type="Proteomes" id="UP001212152">
    <property type="component" value="Unassembled WGS sequence"/>
</dbReference>
<dbReference type="InterPro" id="IPR014044">
    <property type="entry name" value="CAP_dom"/>
</dbReference>
<dbReference type="InterPro" id="IPR035940">
    <property type="entry name" value="CAP_sf"/>
</dbReference>
<feature type="region of interest" description="Disordered" evidence="1">
    <location>
        <begin position="40"/>
        <end position="90"/>
    </location>
</feature>
<feature type="compositionally biased region" description="Pro residues" evidence="1">
    <location>
        <begin position="45"/>
        <end position="88"/>
    </location>
</feature>
<protein>
    <recommendedName>
        <fullName evidence="3">SCP domain-containing protein</fullName>
    </recommendedName>
</protein>
<dbReference type="PRINTS" id="PR00837">
    <property type="entry name" value="V5TPXLIKE"/>
</dbReference>
<comment type="caution">
    <text evidence="4">The sequence shown here is derived from an EMBL/GenBank/DDBJ whole genome shotgun (WGS) entry which is preliminary data.</text>
</comment>
<dbReference type="GO" id="GO:0005576">
    <property type="term" value="C:extracellular region"/>
    <property type="evidence" value="ECO:0007669"/>
    <property type="project" value="InterPro"/>
</dbReference>
<dbReference type="AlphaFoldDB" id="A0AAD5TG44"/>
<evidence type="ECO:0000256" key="1">
    <source>
        <dbReference type="SAM" id="MobiDB-lite"/>
    </source>
</evidence>
<dbReference type="SUPFAM" id="SSF55797">
    <property type="entry name" value="PR-1-like"/>
    <property type="match status" value="1"/>
</dbReference>
<organism evidence="4 5">
    <name type="scientific">Geranomyces variabilis</name>
    <dbReference type="NCBI Taxonomy" id="109894"/>
    <lineage>
        <taxon>Eukaryota</taxon>
        <taxon>Fungi</taxon>
        <taxon>Fungi incertae sedis</taxon>
        <taxon>Chytridiomycota</taxon>
        <taxon>Chytridiomycota incertae sedis</taxon>
        <taxon>Chytridiomycetes</taxon>
        <taxon>Spizellomycetales</taxon>
        <taxon>Powellomycetaceae</taxon>
        <taxon>Geranomyces</taxon>
    </lineage>
</organism>
<keyword evidence="5" id="KW-1185">Reference proteome</keyword>
<feature type="signal peptide" evidence="2">
    <location>
        <begin position="1"/>
        <end position="21"/>
    </location>
</feature>
<dbReference type="Pfam" id="PF00188">
    <property type="entry name" value="CAP"/>
    <property type="match status" value="1"/>
</dbReference>
<dbReference type="SMART" id="SM00198">
    <property type="entry name" value="SCP"/>
    <property type="match status" value="1"/>
</dbReference>
<accession>A0AAD5TG44</accession>
<keyword evidence="2" id="KW-0732">Signal</keyword>
<feature type="chain" id="PRO_5041963872" description="SCP domain-containing protein" evidence="2">
    <location>
        <begin position="22"/>
        <end position="223"/>
    </location>
</feature>
<evidence type="ECO:0000259" key="3">
    <source>
        <dbReference type="SMART" id="SM00198"/>
    </source>
</evidence>
<dbReference type="PANTHER" id="PTHR10334">
    <property type="entry name" value="CYSTEINE-RICH SECRETORY PROTEIN-RELATED"/>
    <property type="match status" value="1"/>
</dbReference>
<dbReference type="InterPro" id="IPR018244">
    <property type="entry name" value="Allrgn_V5/Tpx1_CS"/>
</dbReference>
<dbReference type="InterPro" id="IPR001283">
    <property type="entry name" value="CRISP-related"/>
</dbReference>
<dbReference type="EMBL" id="JADGJQ010000059">
    <property type="protein sequence ID" value="KAJ3174854.1"/>
    <property type="molecule type" value="Genomic_DNA"/>
</dbReference>
<name>A0AAD5TG44_9FUNG</name>
<dbReference type="Gene3D" id="3.40.33.10">
    <property type="entry name" value="CAP"/>
    <property type="match status" value="1"/>
</dbReference>
<evidence type="ECO:0000313" key="4">
    <source>
        <dbReference type="EMBL" id="KAJ3174854.1"/>
    </source>
</evidence>
<proteinExistence type="predicted"/>
<gene>
    <name evidence="4" type="ORF">HDU87_006646</name>
</gene>
<reference evidence="4" key="1">
    <citation type="submission" date="2020-05" db="EMBL/GenBank/DDBJ databases">
        <title>Phylogenomic resolution of chytrid fungi.</title>
        <authorList>
            <person name="Stajich J.E."/>
            <person name="Amses K."/>
            <person name="Simmons R."/>
            <person name="Seto K."/>
            <person name="Myers J."/>
            <person name="Bonds A."/>
            <person name="Quandt C.A."/>
            <person name="Barry K."/>
            <person name="Liu P."/>
            <person name="Grigoriev I."/>
            <person name="Longcore J.E."/>
            <person name="James T.Y."/>
        </authorList>
    </citation>
    <scope>NUCLEOTIDE SEQUENCE</scope>
    <source>
        <strain evidence="4">JEL0379</strain>
    </source>
</reference>